<gene>
    <name evidence="2" type="ORF">PVAP13_5KG543007</name>
</gene>
<feature type="region of interest" description="Disordered" evidence="1">
    <location>
        <begin position="93"/>
        <end position="112"/>
    </location>
</feature>
<name>A0A8T0SXH3_PANVG</name>
<dbReference type="AlphaFoldDB" id="A0A8T0SXH3"/>
<dbReference type="EMBL" id="CM029045">
    <property type="protein sequence ID" value="KAG2600779.1"/>
    <property type="molecule type" value="Genomic_DNA"/>
</dbReference>
<protein>
    <submittedName>
        <fullName evidence="2">Uncharacterized protein</fullName>
    </submittedName>
</protein>
<organism evidence="2 3">
    <name type="scientific">Panicum virgatum</name>
    <name type="common">Blackwell switchgrass</name>
    <dbReference type="NCBI Taxonomy" id="38727"/>
    <lineage>
        <taxon>Eukaryota</taxon>
        <taxon>Viridiplantae</taxon>
        <taxon>Streptophyta</taxon>
        <taxon>Embryophyta</taxon>
        <taxon>Tracheophyta</taxon>
        <taxon>Spermatophyta</taxon>
        <taxon>Magnoliopsida</taxon>
        <taxon>Liliopsida</taxon>
        <taxon>Poales</taxon>
        <taxon>Poaceae</taxon>
        <taxon>PACMAD clade</taxon>
        <taxon>Panicoideae</taxon>
        <taxon>Panicodae</taxon>
        <taxon>Paniceae</taxon>
        <taxon>Panicinae</taxon>
        <taxon>Panicum</taxon>
        <taxon>Panicum sect. Hiantes</taxon>
    </lineage>
</organism>
<sequence length="112" mass="12042">MRPRPAASKRATQRRSAVPLRSGAANASAAASSRLKKTHPAPRSTRKHPIQSIPSPHSHTPNPHTPHPSGSPFLPPAHLIPTSPHRTLLGFTSHHQQQLAKQQRHKGMGVAG</sequence>
<evidence type="ECO:0000313" key="3">
    <source>
        <dbReference type="Proteomes" id="UP000823388"/>
    </source>
</evidence>
<accession>A0A8T0SXH3</accession>
<comment type="caution">
    <text evidence="2">The sequence shown here is derived from an EMBL/GenBank/DDBJ whole genome shotgun (WGS) entry which is preliminary data.</text>
</comment>
<feature type="region of interest" description="Disordered" evidence="1">
    <location>
        <begin position="1"/>
        <end position="87"/>
    </location>
</feature>
<feature type="compositionally biased region" description="Basic residues" evidence="1">
    <location>
        <begin position="34"/>
        <end position="49"/>
    </location>
</feature>
<reference evidence="2" key="1">
    <citation type="submission" date="2020-05" db="EMBL/GenBank/DDBJ databases">
        <title>WGS assembly of Panicum virgatum.</title>
        <authorList>
            <person name="Lovell J.T."/>
            <person name="Jenkins J."/>
            <person name="Shu S."/>
            <person name="Juenger T.E."/>
            <person name="Schmutz J."/>
        </authorList>
    </citation>
    <scope>NUCLEOTIDE SEQUENCE</scope>
    <source>
        <strain evidence="2">AP13</strain>
    </source>
</reference>
<evidence type="ECO:0000256" key="1">
    <source>
        <dbReference type="SAM" id="MobiDB-lite"/>
    </source>
</evidence>
<feature type="compositionally biased region" description="Low complexity" evidence="1">
    <location>
        <begin position="22"/>
        <end position="33"/>
    </location>
</feature>
<feature type="compositionally biased region" description="Basic residues" evidence="1">
    <location>
        <begin position="102"/>
        <end position="112"/>
    </location>
</feature>
<proteinExistence type="predicted"/>
<dbReference type="Proteomes" id="UP000823388">
    <property type="component" value="Chromosome 5K"/>
</dbReference>
<evidence type="ECO:0000313" key="2">
    <source>
        <dbReference type="EMBL" id="KAG2600779.1"/>
    </source>
</evidence>
<keyword evidence="3" id="KW-1185">Reference proteome</keyword>
<feature type="compositionally biased region" description="Low complexity" evidence="1">
    <location>
        <begin position="54"/>
        <end position="72"/>
    </location>
</feature>